<feature type="signal peptide" evidence="1">
    <location>
        <begin position="1"/>
        <end position="25"/>
    </location>
</feature>
<dbReference type="PROSITE" id="PS50092">
    <property type="entry name" value="TSP1"/>
    <property type="match status" value="1"/>
</dbReference>
<evidence type="ECO:0000256" key="1">
    <source>
        <dbReference type="SAM" id="SignalP"/>
    </source>
</evidence>
<reference evidence="2" key="1">
    <citation type="submission" date="2020-10" db="EMBL/GenBank/DDBJ databases">
        <authorList>
            <person name="Kikuchi T."/>
        </authorList>
    </citation>
    <scope>NUCLEOTIDE SEQUENCE</scope>
    <source>
        <strain evidence="2">NKZ352</strain>
    </source>
</reference>
<comment type="caution">
    <text evidence="2">The sequence shown here is derived from an EMBL/GenBank/DDBJ whole genome shotgun (WGS) entry which is preliminary data.</text>
</comment>
<protein>
    <recommendedName>
        <fullName evidence="4">Granulins domain-containing protein</fullName>
    </recommendedName>
</protein>
<evidence type="ECO:0000313" key="2">
    <source>
        <dbReference type="EMBL" id="CAD6197352.1"/>
    </source>
</evidence>
<keyword evidence="1" id="KW-0732">Signal</keyword>
<organism evidence="2 3">
    <name type="scientific">Caenorhabditis auriculariae</name>
    <dbReference type="NCBI Taxonomy" id="2777116"/>
    <lineage>
        <taxon>Eukaryota</taxon>
        <taxon>Metazoa</taxon>
        <taxon>Ecdysozoa</taxon>
        <taxon>Nematoda</taxon>
        <taxon>Chromadorea</taxon>
        <taxon>Rhabditida</taxon>
        <taxon>Rhabditina</taxon>
        <taxon>Rhabditomorpha</taxon>
        <taxon>Rhabditoidea</taxon>
        <taxon>Rhabditidae</taxon>
        <taxon>Peloderinae</taxon>
        <taxon>Caenorhabditis</taxon>
    </lineage>
</organism>
<name>A0A8S1HR32_9PELO</name>
<evidence type="ECO:0000313" key="3">
    <source>
        <dbReference type="Proteomes" id="UP000835052"/>
    </source>
</evidence>
<feature type="chain" id="PRO_5035768526" description="Granulins domain-containing protein" evidence="1">
    <location>
        <begin position="26"/>
        <end position="198"/>
    </location>
</feature>
<accession>A0A8S1HR32</accession>
<sequence>MKLVSSYQLVFGLLFIAEFYPVLFSAANKCYGWTDWIAYDNVDCSFSCGGCGSSLRERCCLGTDTSCCVGPNTGYISCGYDPCPPPYQPCCDGYEQKILTSQKYVCVPEISYCSCLLRYFSRFRFQAKDAVVGRTGSTSKMRSVAQVAAVVGPFHRSASAGTWIQPVAKEKRLDRQNADSHSVFSRIEVAARDLRKGF</sequence>
<keyword evidence="3" id="KW-1185">Reference proteome</keyword>
<dbReference type="AlphaFoldDB" id="A0A8S1HR32"/>
<dbReference type="Proteomes" id="UP000835052">
    <property type="component" value="Unassembled WGS sequence"/>
</dbReference>
<proteinExistence type="predicted"/>
<dbReference type="EMBL" id="CAJGYM010000091">
    <property type="protein sequence ID" value="CAD6197352.1"/>
    <property type="molecule type" value="Genomic_DNA"/>
</dbReference>
<evidence type="ECO:0008006" key="4">
    <source>
        <dbReference type="Google" id="ProtNLM"/>
    </source>
</evidence>
<dbReference type="InterPro" id="IPR000884">
    <property type="entry name" value="TSP1_rpt"/>
</dbReference>
<gene>
    <name evidence="2" type="ORF">CAUJ_LOCUS13261</name>
</gene>